<dbReference type="Pfam" id="PF02518">
    <property type="entry name" value="HATPase_c"/>
    <property type="match status" value="1"/>
</dbReference>
<accession>A0AA49FJD4</accession>
<sequence>MTAALAIVAALGAMLLFLLATASANTALFASHYPWLLAFNALAAFVLVVLVGIRLRKLRREYRQGVFGSRLKTRLLVMLALMAVLPGALVYAVSMQFAVKSIDSWFDVRVDSALEGGLELGRSVLDAQQKELLEKARDMALDISDTAAGPALANRLREQAGVRTLTLVTLSGHVLAHSADGTNANDLLPDLPPPSQLRLAQQGRGMAAIEGDPASGLLLRALAPVGSSGIGGNFGGFGVEPRILQLTRPVPAAVTRNAASVEAAWRDYQELQLGRAGLKRIYSLTLTFTLLLALFAAIALSFFLAERLARPLLILAEGTRAVAAGDFTPRATLETDDELGVLTRSFNAMTVQLDQARAEREAFMRAAAWAEVAKRVAHEIKNPLMPIQLSADRLQRKLADKLAPEDREMLERSTRTIVNQVESMKAMVNEFRDYARLPPPVPAPLDANVVVREVLDLYGSNGVRIGAVLAEDLPMALADAGQLRQVLHNLVKNAKESLAEHPPAPPAAPEITVSTRAGAGRVIVSVADNGGGFPPEILARAFEPYVTHKAKGTGLGLAIVKKIVDEHRGEVLLSNREGGGAEVTVRLPSAE</sequence>
<keyword evidence="7 14" id="KW-0812">Transmembrane</keyword>
<dbReference type="SMART" id="SM00387">
    <property type="entry name" value="HATPase_c"/>
    <property type="match status" value="1"/>
</dbReference>
<keyword evidence="12" id="KW-0902">Two-component regulatory system</keyword>
<dbReference type="PROSITE" id="PS50109">
    <property type="entry name" value="HIS_KIN"/>
    <property type="match status" value="1"/>
</dbReference>
<gene>
    <name evidence="17" type="ORF">OHM77_08380</name>
</gene>
<dbReference type="InterPro" id="IPR050980">
    <property type="entry name" value="2C_sensor_his_kinase"/>
</dbReference>
<dbReference type="PANTHER" id="PTHR44936">
    <property type="entry name" value="SENSOR PROTEIN CREC"/>
    <property type="match status" value="1"/>
</dbReference>
<dbReference type="Pfam" id="PF19312">
    <property type="entry name" value="NtrY_N"/>
    <property type="match status" value="1"/>
</dbReference>
<dbReference type="SUPFAM" id="SSF55874">
    <property type="entry name" value="ATPase domain of HSP90 chaperone/DNA topoisomerase II/histidine kinase"/>
    <property type="match status" value="1"/>
</dbReference>
<keyword evidence="11 14" id="KW-1133">Transmembrane helix</keyword>
<dbReference type="Gene3D" id="3.30.565.10">
    <property type="entry name" value="Histidine kinase-like ATPase, C-terminal domain"/>
    <property type="match status" value="1"/>
</dbReference>
<keyword evidence="8" id="KW-0547">Nucleotide-binding</keyword>
<evidence type="ECO:0000256" key="11">
    <source>
        <dbReference type="ARBA" id="ARBA00022989"/>
    </source>
</evidence>
<feature type="domain" description="Histidine kinase" evidence="15">
    <location>
        <begin position="375"/>
        <end position="591"/>
    </location>
</feature>
<protein>
    <recommendedName>
        <fullName evidence="3">histidine kinase</fullName>
        <ecNumber evidence="3">2.7.13.3</ecNumber>
    </recommendedName>
</protein>
<evidence type="ECO:0000256" key="8">
    <source>
        <dbReference type="ARBA" id="ARBA00022741"/>
    </source>
</evidence>
<evidence type="ECO:0000256" key="1">
    <source>
        <dbReference type="ARBA" id="ARBA00000085"/>
    </source>
</evidence>
<dbReference type="Proteomes" id="UP001234916">
    <property type="component" value="Chromosome"/>
</dbReference>
<dbReference type="Gene3D" id="1.10.287.130">
    <property type="match status" value="1"/>
</dbReference>
<dbReference type="GO" id="GO:0005886">
    <property type="term" value="C:plasma membrane"/>
    <property type="evidence" value="ECO:0007669"/>
    <property type="project" value="UniProtKB-SubCell"/>
</dbReference>
<keyword evidence="5" id="KW-0597">Phosphoprotein</keyword>
<evidence type="ECO:0000256" key="4">
    <source>
        <dbReference type="ARBA" id="ARBA00022475"/>
    </source>
</evidence>
<feature type="transmembrane region" description="Helical" evidence="14">
    <location>
        <begin position="281"/>
        <end position="305"/>
    </location>
</feature>
<comment type="catalytic activity">
    <reaction evidence="1">
        <text>ATP + protein L-histidine = ADP + protein N-phospho-L-histidine.</text>
        <dbReference type="EC" id="2.7.13.3"/>
    </reaction>
</comment>
<evidence type="ECO:0000256" key="10">
    <source>
        <dbReference type="ARBA" id="ARBA00022840"/>
    </source>
</evidence>
<keyword evidence="13 14" id="KW-0472">Membrane</keyword>
<dbReference type="InterPro" id="IPR004358">
    <property type="entry name" value="Sig_transdc_His_kin-like_C"/>
</dbReference>
<feature type="transmembrane region" description="Helical" evidence="14">
    <location>
        <begin position="34"/>
        <end position="55"/>
    </location>
</feature>
<dbReference type="InterPro" id="IPR003661">
    <property type="entry name" value="HisK_dim/P_dom"/>
</dbReference>
<dbReference type="SMART" id="SM00388">
    <property type="entry name" value="HisKA"/>
    <property type="match status" value="1"/>
</dbReference>
<dbReference type="Pfam" id="PF00672">
    <property type="entry name" value="HAMP"/>
    <property type="match status" value="1"/>
</dbReference>
<dbReference type="InterPro" id="IPR036097">
    <property type="entry name" value="HisK_dim/P_sf"/>
</dbReference>
<evidence type="ECO:0000256" key="6">
    <source>
        <dbReference type="ARBA" id="ARBA00022679"/>
    </source>
</evidence>
<dbReference type="SUPFAM" id="SSF47384">
    <property type="entry name" value="Homodimeric domain of signal transducing histidine kinase"/>
    <property type="match status" value="1"/>
</dbReference>
<dbReference type="GO" id="GO:0005524">
    <property type="term" value="F:ATP binding"/>
    <property type="evidence" value="ECO:0007669"/>
    <property type="project" value="UniProtKB-KW"/>
</dbReference>
<dbReference type="EC" id="2.7.13.3" evidence="3"/>
<dbReference type="InterPro" id="IPR005467">
    <property type="entry name" value="His_kinase_dom"/>
</dbReference>
<dbReference type="InterPro" id="IPR003660">
    <property type="entry name" value="HAMP_dom"/>
</dbReference>
<evidence type="ECO:0000256" key="13">
    <source>
        <dbReference type="ARBA" id="ARBA00023136"/>
    </source>
</evidence>
<feature type="transmembrane region" description="Helical" evidence="14">
    <location>
        <begin position="75"/>
        <end position="94"/>
    </location>
</feature>
<dbReference type="AlphaFoldDB" id="A0AA49FJD4"/>
<dbReference type="InterPro" id="IPR036890">
    <property type="entry name" value="HATPase_C_sf"/>
</dbReference>
<dbReference type="PROSITE" id="PS50885">
    <property type="entry name" value="HAMP"/>
    <property type="match status" value="1"/>
</dbReference>
<proteinExistence type="predicted"/>
<evidence type="ECO:0000256" key="2">
    <source>
        <dbReference type="ARBA" id="ARBA00004651"/>
    </source>
</evidence>
<evidence type="ECO:0000259" key="16">
    <source>
        <dbReference type="PROSITE" id="PS50885"/>
    </source>
</evidence>
<dbReference type="GO" id="GO:0000155">
    <property type="term" value="F:phosphorelay sensor kinase activity"/>
    <property type="evidence" value="ECO:0007669"/>
    <property type="project" value="InterPro"/>
</dbReference>
<evidence type="ECO:0000256" key="7">
    <source>
        <dbReference type="ARBA" id="ARBA00022692"/>
    </source>
</evidence>
<evidence type="ECO:0000256" key="14">
    <source>
        <dbReference type="SAM" id="Phobius"/>
    </source>
</evidence>
<dbReference type="KEGG" id="npv:OHM77_08380"/>
<name>A0AA49FJD4_9PROT</name>
<dbReference type="EMBL" id="CP107246">
    <property type="protein sequence ID" value="WIM04716.1"/>
    <property type="molecule type" value="Genomic_DNA"/>
</dbReference>
<dbReference type="Gene3D" id="6.10.340.10">
    <property type="match status" value="1"/>
</dbReference>
<dbReference type="PANTHER" id="PTHR44936:SF10">
    <property type="entry name" value="SENSOR PROTEIN RSTB"/>
    <property type="match status" value="1"/>
</dbReference>
<evidence type="ECO:0000256" key="9">
    <source>
        <dbReference type="ARBA" id="ARBA00022777"/>
    </source>
</evidence>
<evidence type="ECO:0000256" key="12">
    <source>
        <dbReference type="ARBA" id="ARBA00023012"/>
    </source>
</evidence>
<evidence type="ECO:0000256" key="3">
    <source>
        <dbReference type="ARBA" id="ARBA00012438"/>
    </source>
</evidence>
<comment type="subcellular location">
    <subcellularLocation>
        <location evidence="2">Cell membrane</location>
        <topology evidence="2">Multi-pass membrane protein</topology>
    </subcellularLocation>
</comment>
<organism evidence="17">
    <name type="scientific">Candidatus Nitricoxidivorans perseverans</name>
    <dbReference type="NCBI Taxonomy" id="2975601"/>
    <lineage>
        <taxon>Bacteria</taxon>
        <taxon>Pseudomonadati</taxon>
        <taxon>Pseudomonadota</taxon>
        <taxon>Betaproteobacteria</taxon>
        <taxon>Nitrosomonadales</taxon>
        <taxon>Sterolibacteriaceae</taxon>
        <taxon>Candidatus Nitricoxidivorans</taxon>
    </lineage>
</organism>
<keyword evidence="4" id="KW-1003">Cell membrane</keyword>
<keyword evidence="9" id="KW-0418">Kinase</keyword>
<evidence type="ECO:0000256" key="5">
    <source>
        <dbReference type="ARBA" id="ARBA00022553"/>
    </source>
</evidence>
<dbReference type="Pfam" id="PF00512">
    <property type="entry name" value="HisKA"/>
    <property type="match status" value="1"/>
</dbReference>
<dbReference type="PRINTS" id="PR00344">
    <property type="entry name" value="BCTRLSENSOR"/>
</dbReference>
<keyword evidence="10 17" id="KW-0067">ATP-binding</keyword>
<dbReference type="SMART" id="SM00304">
    <property type="entry name" value="HAMP"/>
    <property type="match status" value="1"/>
</dbReference>
<dbReference type="InterPro" id="IPR003594">
    <property type="entry name" value="HATPase_dom"/>
</dbReference>
<evidence type="ECO:0000313" key="17">
    <source>
        <dbReference type="EMBL" id="WIM04716.1"/>
    </source>
</evidence>
<reference evidence="17" key="1">
    <citation type="journal article" date="2023" name="Nat. Microbiol.">
        <title>Enrichment and characterization of a nitric oxide-reducing microbial community in a continuous bioreactor.</title>
        <authorList>
            <person name="Garrido-Amador P."/>
            <person name="Stortenbeker N."/>
            <person name="Wessels H.J.C.T."/>
            <person name="Speth D.R."/>
            <person name="Garcia-Heredia I."/>
            <person name="Kartal B."/>
        </authorList>
    </citation>
    <scope>NUCLEOTIDE SEQUENCE</scope>
    <source>
        <strain evidence="17">MAG1</strain>
    </source>
</reference>
<dbReference type="CDD" id="cd06225">
    <property type="entry name" value="HAMP"/>
    <property type="match status" value="1"/>
</dbReference>
<dbReference type="CDD" id="cd00082">
    <property type="entry name" value="HisKA"/>
    <property type="match status" value="1"/>
</dbReference>
<dbReference type="SUPFAM" id="SSF158472">
    <property type="entry name" value="HAMP domain-like"/>
    <property type="match status" value="1"/>
</dbReference>
<keyword evidence="6" id="KW-0808">Transferase</keyword>
<feature type="domain" description="HAMP" evidence="16">
    <location>
        <begin position="306"/>
        <end position="358"/>
    </location>
</feature>
<dbReference type="InterPro" id="IPR045671">
    <property type="entry name" value="NtrY-like_N"/>
</dbReference>
<evidence type="ECO:0000259" key="15">
    <source>
        <dbReference type="PROSITE" id="PS50109"/>
    </source>
</evidence>